<keyword evidence="3" id="KW-1185">Reference proteome</keyword>
<evidence type="ECO:0000313" key="3">
    <source>
        <dbReference type="Proteomes" id="UP000256424"/>
    </source>
</evidence>
<feature type="transmembrane region" description="Helical" evidence="1">
    <location>
        <begin position="12"/>
        <end position="31"/>
    </location>
</feature>
<dbReference type="Proteomes" id="UP000256424">
    <property type="component" value="Unassembled WGS sequence"/>
</dbReference>
<keyword evidence="1" id="KW-0812">Transmembrane</keyword>
<proteinExistence type="predicted"/>
<sequence>MSCVVSTKPSFISLYALLLSLSISLVALHSLRSLSLKKEITLMLYFQKQSMLYAQSIRDVAIACLKKFDFNICRHDSLTFSSYFHAEYYLTVLTNTAQAHKDILLDISVFSETLLSTHPLRFAKRYILKGFP</sequence>
<evidence type="ECO:0000313" key="2">
    <source>
        <dbReference type="EMBL" id="RDU72401.1"/>
    </source>
</evidence>
<accession>A0A3D8J6F5</accession>
<dbReference type="RefSeq" id="WP_104762820.1">
    <property type="nucleotide sequence ID" value="NZ_FZPM01000009.1"/>
</dbReference>
<dbReference type="OrthoDB" id="5329596at2"/>
<comment type="caution">
    <text evidence="2">The sequence shown here is derived from an EMBL/GenBank/DDBJ whole genome shotgun (WGS) entry which is preliminary data.</text>
</comment>
<organism evidence="2 3">
    <name type="scientific">Helicobacter aurati</name>
    <dbReference type="NCBI Taxonomy" id="137778"/>
    <lineage>
        <taxon>Bacteria</taxon>
        <taxon>Pseudomonadati</taxon>
        <taxon>Campylobacterota</taxon>
        <taxon>Epsilonproteobacteria</taxon>
        <taxon>Campylobacterales</taxon>
        <taxon>Helicobacteraceae</taxon>
        <taxon>Helicobacter</taxon>
    </lineage>
</organism>
<keyword evidence="1" id="KW-1133">Transmembrane helix</keyword>
<name>A0A3D8J6F5_9HELI</name>
<gene>
    <name evidence="2" type="ORF">CQA66_04890</name>
</gene>
<keyword evidence="1" id="KW-0472">Membrane</keyword>
<dbReference type="EMBL" id="NXLW01000007">
    <property type="protein sequence ID" value="RDU72401.1"/>
    <property type="molecule type" value="Genomic_DNA"/>
</dbReference>
<reference evidence="2 3" key="1">
    <citation type="submission" date="2018-04" db="EMBL/GenBank/DDBJ databases">
        <title>Novel Campyloabacter and Helicobacter Species and Strains.</title>
        <authorList>
            <person name="Mannion A.J."/>
            <person name="Shen Z."/>
            <person name="Fox J.G."/>
        </authorList>
    </citation>
    <scope>NUCLEOTIDE SEQUENCE [LARGE SCALE GENOMIC DNA]</scope>
    <source>
        <strain evidence="2 3">MIT 97-5075</strain>
    </source>
</reference>
<protein>
    <submittedName>
        <fullName evidence="2">Uncharacterized protein</fullName>
    </submittedName>
</protein>
<dbReference type="AlphaFoldDB" id="A0A3D8J6F5"/>
<evidence type="ECO:0000256" key="1">
    <source>
        <dbReference type="SAM" id="Phobius"/>
    </source>
</evidence>